<sequence length="587" mass="66528">MREPIFYGGESAFQFQYRDLAVEKYRGDDPWLERNRGFSIGEAQTIAEAMCMLMVEKATQLHAEAKRSGEPSATWLPAFEQHPDEIAARVNLPTDRIHAFLAAFTMRGDNAQFQSVGDFNALVESPFIPIGGERVLLFQSYSIYEALYDSPFYWMMGDENYRPTAAKHRGDFTETFAARRLEHVFGSKHVYQNVNMLRGKKEIVCEIDILVVFGDRLIVVQAKSKKLTLEARRGNDGQLRKDFAGAIQSSYDQAYLCADKIICGECRLVGSDSKEISLPYPPKEIFIFNVVSDHYPALAFQTRQYLKYKETAQIRSPFVMDVFLLDALTEMLDSPLRLLSYAKHRAENTQRIALSHEFTALSFHLKRNLWIESQYDMVLLDDDIAIDLDLAMMVRRDNVPGSPTPEGILTRFAGTLLQKLLKQVEQDPSSLSLELGLALLKLSEDSCRTIDKGLQFITRQTKADGKPHDFTVGGQGGGITFHCNVEPSEEAMAKLGGYCRLRKYTERAQQWIGISLNSEVNPQFGVLLDNEWEQSDEMDAATTELRKPMMPASFMQMMGSRRVHKVGRNDPCPCGSGRKFKKCCIDK</sequence>
<dbReference type="EMBL" id="CP144460">
    <property type="protein sequence ID" value="XBS39844.1"/>
    <property type="molecule type" value="Genomic_DNA"/>
</dbReference>
<dbReference type="Pfam" id="PF02810">
    <property type="entry name" value="SEC-C"/>
    <property type="match status" value="1"/>
</dbReference>
<feature type="domain" description="NERD" evidence="1">
    <location>
        <begin position="170"/>
        <end position="260"/>
    </location>
</feature>
<reference evidence="2" key="1">
    <citation type="submission" date="2024-02" db="EMBL/GenBank/DDBJ databases">
        <title>Complete genome sequence of Xanthomonas sp. 10-10.</title>
        <authorList>
            <person name="Biessy A."/>
            <person name="Ciotola M."/>
            <person name="Cadieux M."/>
            <person name="Soufiane B."/>
            <person name="Laforest M."/>
            <person name="Filion M."/>
        </authorList>
    </citation>
    <scope>NUCLEOTIDE SEQUENCE</scope>
    <source>
        <strain evidence="2">10-10</strain>
    </source>
</reference>
<dbReference type="AlphaFoldDB" id="A0AAU7PDX2"/>
<dbReference type="SUPFAM" id="SSF103642">
    <property type="entry name" value="Sec-C motif"/>
    <property type="match status" value="1"/>
</dbReference>
<evidence type="ECO:0000259" key="1">
    <source>
        <dbReference type="Pfam" id="PF08378"/>
    </source>
</evidence>
<organism evidence="2">
    <name type="scientific">Xanthomonas sp. 10-10</name>
    <dbReference type="NCBI Taxonomy" id="3115848"/>
    <lineage>
        <taxon>Bacteria</taxon>
        <taxon>Pseudomonadati</taxon>
        <taxon>Pseudomonadota</taxon>
        <taxon>Gammaproteobacteria</taxon>
        <taxon>Lysobacterales</taxon>
        <taxon>Lysobacteraceae</taxon>
        <taxon>Xanthomonas</taxon>
    </lineage>
</organism>
<dbReference type="Pfam" id="PF08378">
    <property type="entry name" value="NERD"/>
    <property type="match status" value="1"/>
</dbReference>
<gene>
    <name evidence="2" type="ORF">VZ068_10265</name>
</gene>
<protein>
    <submittedName>
        <fullName evidence="2">SEC-C metal-binding domain-containing protein</fullName>
    </submittedName>
</protein>
<dbReference type="PANTHER" id="PTHR33747">
    <property type="entry name" value="UPF0225 PROTEIN SCO1677"/>
    <property type="match status" value="1"/>
</dbReference>
<proteinExistence type="predicted"/>
<dbReference type="RefSeq" id="WP_349657565.1">
    <property type="nucleotide sequence ID" value="NZ_CP144460.1"/>
</dbReference>
<accession>A0AAU7PDX2</accession>
<name>A0AAU7PDX2_9XANT</name>
<dbReference type="Gene3D" id="3.10.450.50">
    <property type="match status" value="1"/>
</dbReference>
<dbReference type="PANTHER" id="PTHR33747:SF1">
    <property type="entry name" value="ADENYLATE CYCLASE-ASSOCIATED CAP C-TERMINAL DOMAIN-CONTAINING PROTEIN"/>
    <property type="match status" value="1"/>
</dbReference>
<evidence type="ECO:0000313" key="2">
    <source>
        <dbReference type="EMBL" id="XBS39844.1"/>
    </source>
</evidence>
<dbReference type="InterPro" id="IPR011528">
    <property type="entry name" value="NERD"/>
</dbReference>
<dbReference type="InterPro" id="IPR004027">
    <property type="entry name" value="SEC_C_motif"/>
</dbReference>